<evidence type="ECO:0000313" key="13">
    <source>
        <dbReference type="Proteomes" id="UP000380867"/>
    </source>
</evidence>
<dbReference type="EMBL" id="SDPQ02000001">
    <property type="protein sequence ID" value="KAA1399320.1"/>
    <property type="molecule type" value="Genomic_DNA"/>
</dbReference>
<dbReference type="GO" id="GO:0003700">
    <property type="term" value="F:DNA-binding transcription factor activity"/>
    <property type="evidence" value="ECO:0007669"/>
    <property type="project" value="InterPro"/>
</dbReference>
<dbReference type="PROSITE" id="PS50110">
    <property type="entry name" value="RESPONSE_REGULATORY"/>
    <property type="match status" value="1"/>
</dbReference>
<comment type="subcellular location">
    <subcellularLocation>
        <location evidence="1 9">Cytoplasm</location>
    </subcellularLocation>
</comment>
<keyword evidence="7 9" id="KW-0010">Activator</keyword>
<evidence type="ECO:0000256" key="6">
    <source>
        <dbReference type="ARBA" id="ARBA00023125"/>
    </source>
</evidence>
<comment type="caution">
    <text evidence="12">The sequence shown here is derived from an EMBL/GenBank/DDBJ whole genome shotgun (WGS) entry which is preliminary data.</text>
</comment>
<evidence type="ECO:0000256" key="3">
    <source>
        <dbReference type="ARBA" id="ARBA00022553"/>
    </source>
</evidence>
<dbReference type="GO" id="GO:0003677">
    <property type="term" value="F:DNA binding"/>
    <property type="evidence" value="ECO:0007669"/>
    <property type="project" value="UniProtKB-KW"/>
</dbReference>
<keyword evidence="5 9" id="KW-0805">Transcription regulation</keyword>
<protein>
    <recommendedName>
        <fullName evidence="9">Transcriptional regulatory protein</fullName>
    </recommendedName>
</protein>
<dbReference type="SUPFAM" id="SSF52172">
    <property type="entry name" value="CheY-like"/>
    <property type="match status" value="1"/>
</dbReference>
<evidence type="ECO:0000313" key="12">
    <source>
        <dbReference type="EMBL" id="KAA1399320.1"/>
    </source>
</evidence>
<dbReference type="OrthoDB" id="7187989at2"/>
<evidence type="ECO:0000256" key="10">
    <source>
        <dbReference type="PROSITE-ProRule" id="PRU00169"/>
    </source>
</evidence>
<organism evidence="12 13">
    <name type="scientific">Aeromicrobium ginsengisoli</name>
    <dbReference type="NCBI Taxonomy" id="363867"/>
    <lineage>
        <taxon>Bacteria</taxon>
        <taxon>Bacillati</taxon>
        <taxon>Actinomycetota</taxon>
        <taxon>Actinomycetes</taxon>
        <taxon>Propionibacteriales</taxon>
        <taxon>Nocardioidaceae</taxon>
        <taxon>Aeromicrobium</taxon>
    </lineage>
</organism>
<dbReference type="CDD" id="cd19925">
    <property type="entry name" value="REC_citrate_TCS"/>
    <property type="match status" value="1"/>
</dbReference>
<sequence>MIGVLVVDDDFMVAGIHARFIEKTEGFSVVGVARNGEEALRLVGELAPELILLDVHLPDMSGLDVLQRLRAAGNVAGVVMVTADRDAEVVRAALHGGAMHYLVKPFEYPDLAARLLRVRDTLALLEHGEADQESIDRAFGTAQPAGQPLPKGLSQETADLVGTALRDTGELSATECGERVGISRVSARRYLEHFVDEGHAVVRLNYGSAGRPERRYRWSTDQR</sequence>
<evidence type="ECO:0000256" key="7">
    <source>
        <dbReference type="ARBA" id="ARBA00023159"/>
    </source>
</evidence>
<keyword evidence="2 9" id="KW-0963">Cytoplasm</keyword>
<evidence type="ECO:0000256" key="9">
    <source>
        <dbReference type="PIRNR" id="PIRNR006171"/>
    </source>
</evidence>
<dbReference type="RefSeq" id="WP_149687467.1">
    <property type="nucleotide sequence ID" value="NZ_SDPQ02000001.1"/>
</dbReference>
<evidence type="ECO:0000256" key="4">
    <source>
        <dbReference type="ARBA" id="ARBA00023012"/>
    </source>
</evidence>
<accession>A0A5M4FGW2</accession>
<dbReference type="InterPro" id="IPR011006">
    <property type="entry name" value="CheY-like_superfamily"/>
</dbReference>
<evidence type="ECO:0000256" key="2">
    <source>
        <dbReference type="ARBA" id="ARBA00022490"/>
    </source>
</evidence>
<dbReference type="InterPro" id="IPR001789">
    <property type="entry name" value="Sig_transdc_resp-reg_receiver"/>
</dbReference>
<dbReference type="SMART" id="SM00448">
    <property type="entry name" value="REC"/>
    <property type="match status" value="1"/>
</dbReference>
<dbReference type="Proteomes" id="UP000380867">
    <property type="component" value="Unassembled WGS sequence"/>
</dbReference>
<keyword evidence="8 9" id="KW-0804">Transcription</keyword>
<dbReference type="Gene3D" id="3.40.50.2300">
    <property type="match status" value="1"/>
</dbReference>
<gene>
    <name evidence="12" type="ORF">ESP70_000650</name>
</gene>
<dbReference type="GO" id="GO:0000156">
    <property type="term" value="F:phosphorelay response regulator activity"/>
    <property type="evidence" value="ECO:0007669"/>
    <property type="project" value="TreeGrafter"/>
</dbReference>
<dbReference type="Pfam" id="PF00072">
    <property type="entry name" value="Response_reg"/>
    <property type="match status" value="1"/>
</dbReference>
<name>A0A5M4FGW2_9ACTN</name>
<evidence type="ECO:0000256" key="8">
    <source>
        <dbReference type="ARBA" id="ARBA00023163"/>
    </source>
</evidence>
<keyword evidence="13" id="KW-1185">Reference proteome</keyword>
<evidence type="ECO:0000256" key="1">
    <source>
        <dbReference type="ARBA" id="ARBA00004496"/>
    </source>
</evidence>
<dbReference type="PIRSF" id="PIRSF006171">
    <property type="entry name" value="RR_citrat_malat"/>
    <property type="match status" value="1"/>
</dbReference>
<feature type="domain" description="Response regulatory" evidence="11">
    <location>
        <begin position="3"/>
        <end position="119"/>
    </location>
</feature>
<dbReference type="InterPro" id="IPR051271">
    <property type="entry name" value="2C-system_Tx_regulators"/>
</dbReference>
<keyword evidence="4 9" id="KW-0902">Two-component regulatory system</keyword>
<evidence type="ECO:0000256" key="5">
    <source>
        <dbReference type="ARBA" id="ARBA00023015"/>
    </source>
</evidence>
<dbReference type="PANTHER" id="PTHR45526:SF1">
    <property type="entry name" value="TRANSCRIPTIONAL REGULATORY PROTEIN DCUR-RELATED"/>
    <property type="match status" value="1"/>
</dbReference>
<dbReference type="PANTHER" id="PTHR45526">
    <property type="entry name" value="TRANSCRIPTIONAL REGULATORY PROTEIN DPIA"/>
    <property type="match status" value="1"/>
</dbReference>
<reference evidence="12" key="1">
    <citation type="submission" date="2019-09" db="EMBL/GenBank/DDBJ databases">
        <authorList>
            <person name="Li J."/>
        </authorList>
    </citation>
    <scope>NUCLEOTIDE SEQUENCE [LARGE SCALE GENOMIC DNA]</scope>
    <source>
        <strain evidence="12">JCM 14732</strain>
    </source>
</reference>
<keyword evidence="3 10" id="KW-0597">Phosphoprotein</keyword>
<dbReference type="AlphaFoldDB" id="A0A5M4FGW2"/>
<evidence type="ECO:0000259" key="11">
    <source>
        <dbReference type="PROSITE" id="PS50110"/>
    </source>
</evidence>
<dbReference type="InterPro" id="IPR024187">
    <property type="entry name" value="Sig_transdc_resp-reg_cit/mal"/>
</dbReference>
<feature type="modified residue" description="4-aspartylphosphate" evidence="10">
    <location>
        <position position="54"/>
    </location>
</feature>
<keyword evidence="6 9" id="KW-0238">DNA-binding</keyword>
<dbReference type="GO" id="GO:0005737">
    <property type="term" value="C:cytoplasm"/>
    <property type="evidence" value="ECO:0007669"/>
    <property type="project" value="UniProtKB-SubCell"/>
</dbReference>
<proteinExistence type="predicted"/>